<accession>A0AAD7UB96</accession>
<feature type="region of interest" description="Disordered" evidence="2">
    <location>
        <begin position="59"/>
        <end position="98"/>
    </location>
</feature>
<dbReference type="AlphaFoldDB" id="A0AAD7UB96"/>
<evidence type="ECO:0000256" key="1">
    <source>
        <dbReference type="PROSITE-ProRule" id="PRU00339"/>
    </source>
</evidence>
<gene>
    <name evidence="4" type="ORF">CTAYLR_007457</name>
</gene>
<name>A0AAD7UB96_9STRA</name>
<comment type="caution">
    <text evidence="4">The sequence shown here is derived from an EMBL/GenBank/DDBJ whole genome shotgun (WGS) entry which is preliminary data.</text>
</comment>
<feature type="signal peptide" evidence="3">
    <location>
        <begin position="1"/>
        <end position="19"/>
    </location>
</feature>
<dbReference type="EMBL" id="JAQMWT010000408">
    <property type="protein sequence ID" value="KAJ8601676.1"/>
    <property type="molecule type" value="Genomic_DNA"/>
</dbReference>
<feature type="repeat" description="TPR" evidence="1">
    <location>
        <begin position="100"/>
        <end position="133"/>
    </location>
</feature>
<evidence type="ECO:0000313" key="5">
    <source>
        <dbReference type="Proteomes" id="UP001230188"/>
    </source>
</evidence>
<dbReference type="Gene3D" id="1.25.40.10">
    <property type="entry name" value="Tetratricopeptide repeat domain"/>
    <property type="match status" value="1"/>
</dbReference>
<dbReference type="PROSITE" id="PS50005">
    <property type="entry name" value="TPR"/>
    <property type="match status" value="2"/>
</dbReference>
<protein>
    <submittedName>
        <fullName evidence="4">Uncharacterized protein</fullName>
    </submittedName>
</protein>
<keyword evidence="3" id="KW-0732">Signal</keyword>
<keyword evidence="1" id="KW-0802">TPR repeat</keyword>
<evidence type="ECO:0000256" key="3">
    <source>
        <dbReference type="SAM" id="SignalP"/>
    </source>
</evidence>
<organism evidence="4 5">
    <name type="scientific">Chrysophaeum taylorii</name>
    <dbReference type="NCBI Taxonomy" id="2483200"/>
    <lineage>
        <taxon>Eukaryota</taxon>
        <taxon>Sar</taxon>
        <taxon>Stramenopiles</taxon>
        <taxon>Ochrophyta</taxon>
        <taxon>Pelagophyceae</taxon>
        <taxon>Pelagomonadales</taxon>
        <taxon>Pelagomonadaceae</taxon>
        <taxon>Chrysophaeum</taxon>
    </lineage>
</organism>
<dbReference type="InterPro" id="IPR011990">
    <property type="entry name" value="TPR-like_helical_dom_sf"/>
</dbReference>
<feature type="chain" id="PRO_5042098082" evidence="3">
    <location>
        <begin position="20"/>
        <end position="563"/>
    </location>
</feature>
<feature type="repeat" description="TPR" evidence="1">
    <location>
        <begin position="138"/>
        <end position="171"/>
    </location>
</feature>
<feature type="compositionally biased region" description="Acidic residues" evidence="2">
    <location>
        <begin position="63"/>
        <end position="92"/>
    </location>
</feature>
<proteinExistence type="predicted"/>
<evidence type="ECO:0000256" key="2">
    <source>
        <dbReference type="SAM" id="MobiDB-lite"/>
    </source>
</evidence>
<dbReference type="SUPFAM" id="SSF48452">
    <property type="entry name" value="TPR-like"/>
    <property type="match status" value="1"/>
</dbReference>
<sequence length="563" mass="61125">MSFCSFSSSSSSLCGVVVALCATRSLQWAESAAVVRPLILEQHQQQQLTTRWEVRLLLRGGSSEDEEEDEEVEEDEWDGSPHDDEEDDEDDADARAARRAQRWTRRAFDAAQRGRMEQAAVAFEKAVQATPEDAPYRASLLINAGSFLAFSGRARDALGPLREALSLSPDDARALHALGNALHQCDAPGDALEVYARALDASPTVDFPPNAPLLNNVATILLGNGDRELATRVLERSLDIEPSAPGTLFNLAMAYYSEAVEACGGASKRKKRRFVASTRVPVRLARADVWLETRAISSSRASMRALAGRDMRRVIALLDRAEPHAPPGSALRERVLALRGVAAARVPGRESDAISDLEDVLAHGVEHARDPKRRANALLELAALVSDPNERLSILRDAVAALAAEDDSNPAGLVLDAAAAATRKNRSFFFKKEDPSRHRRRRLRGLRPPRDDHRVLHLGQPRDAASSLRALARAELANALVDRDDCDGAFSCYFAAADDGLGATGALLDSPRAAKLKRADPRRFDDLVHLVCRNDAFAAIQALTSALSAGPNPNHSARSRADH</sequence>
<dbReference type="InterPro" id="IPR019734">
    <property type="entry name" value="TPR_rpt"/>
</dbReference>
<reference evidence="4" key="1">
    <citation type="submission" date="2023-01" db="EMBL/GenBank/DDBJ databases">
        <title>Metagenome sequencing of chrysophaentin producing Chrysophaeum taylorii.</title>
        <authorList>
            <person name="Davison J."/>
            <person name="Bewley C."/>
        </authorList>
    </citation>
    <scope>NUCLEOTIDE SEQUENCE</scope>
    <source>
        <strain evidence="4">NIES-1699</strain>
    </source>
</reference>
<keyword evidence="5" id="KW-1185">Reference proteome</keyword>
<evidence type="ECO:0000313" key="4">
    <source>
        <dbReference type="EMBL" id="KAJ8601676.1"/>
    </source>
</evidence>
<dbReference type="SMART" id="SM00028">
    <property type="entry name" value="TPR"/>
    <property type="match status" value="4"/>
</dbReference>
<dbReference type="Proteomes" id="UP001230188">
    <property type="component" value="Unassembled WGS sequence"/>
</dbReference>